<name>A0ACC1BWF5_9ROSI</name>
<comment type="caution">
    <text evidence="1">The sequence shown here is derived from an EMBL/GenBank/DDBJ whole genome shotgun (WGS) entry which is preliminary data.</text>
</comment>
<accession>A0ACC1BWF5</accession>
<proteinExistence type="predicted"/>
<dbReference type="EMBL" id="CM047899">
    <property type="protein sequence ID" value="KAJ0103477.1"/>
    <property type="molecule type" value="Genomic_DNA"/>
</dbReference>
<gene>
    <name evidence="1" type="ORF">Patl1_04050</name>
</gene>
<organism evidence="1 2">
    <name type="scientific">Pistacia atlantica</name>
    <dbReference type="NCBI Taxonomy" id="434234"/>
    <lineage>
        <taxon>Eukaryota</taxon>
        <taxon>Viridiplantae</taxon>
        <taxon>Streptophyta</taxon>
        <taxon>Embryophyta</taxon>
        <taxon>Tracheophyta</taxon>
        <taxon>Spermatophyta</taxon>
        <taxon>Magnoliopsida</taxon>
        <taxon>eudicotyledons</taxon>
        <taxon>Gunneridae</taxon>
        <taxon>Pentapetalae</taxon>
        <taxon>rosids</taxon>
        <taxon>malvids</taxon>
        <taxon>Sapindales</taxon>
        <taxon>Anacardiaceae</taxon>
        <taxon>Pistacia</taxon>
    </lineage>
</organism>
<protein>
    <submittedName>
        <fullName evidence="1">Uncharacterized protein</fullName>
    </submittedName>
</protein>
<keyword evidence="2" id="KW-1185">Reference proteome</keyword>
<dbReference type="Proteomes" id="UP001164250">
    <property type="component" value="Chromosome 3"/>
</dbReference>
<evidence type="ECO:0000313" key="1">
    <source>
        <dbReference type="EMBL" id="KAJ0103477.1"/>
    </source>
</evidence>
<sequence>MGWFGMGWGGLEWDVVVVVWPAVGFGMGIVWMAMGLLSGIVILCITKWKSSHILQFSEELFFIYLLPPIIFNAGFQVKKKQFFHNFLTIMMFGVIGVFISSSIITAGSWWLFPTLGFVGLTVRDYLGEFFFHFI</sequence>
<reference evidence="2" key="1">
    <citation type="journal article" date="2023" name="G3 (Bethesda)">
        <title>Genome assembly and association tests identify interacting loci associated with vigor, precocity, and sex in interspecific pistachio rootstocks.</title>
        <authorList>
            <person name="Palmer W."/>
            <person name="Jacygrad E."/>
            <person name="Sagayaradj S."/>
            <person name="Cavanaugh K."/>
            <person name="Han R."/>
            <person name="Bertier L."/>
            <person name="Beede B."/>
            <person name="Kafkas S."/>
            <person name="Golino D."/>
            <person name="Preece J."/>
            <person name="Michelmore R."/>
        </authorList>
    </citation>
    <scope>NUCLEOTIDE SEQUENCE [LARGE SCALE GENOMIC DNA]</scope>
</reference>
<evidence type="ECO:0000313" key="2">
    <source>
        <dbReference type="Proteomes" id="UP001164250"/>
    </source>
</evidence>